<sequence length="176" mass="20010">MKRFFVLAVAAAFLMAGPAFGADGKIGYVDLQKALNLSQAGKEAKEKIAGKVKEYEGTVDSRQKEIKKLKEELEKQAVLLSEDARAAKERDYQQKLKEFQRFTKDIQEELQQKDADFTRQILEKLFNVLKDLGKKEGYAMVLEKTESSVLYADDSVDLTDQLIKAYDAQYQKEKGN</sequence>
<comment type="similarity">
    <text evidence="1">Belongs to the Skp family.</text>
</comment>
<evidence type="ECO:0000256" key="1">
    <source>
        <dbReference type="ARBA" id="ARBA00009091"/>
    </source>
</evidence>
<organism evidence="5 6">
    <name type="scientific">Desulfuromonas versatilis</name>
    <dbReference type="NCBI Taxonomy" id="2802975"/>
    <lineage>
        <taxon>Bacteria</taxon>
        <taxon>Pseudomonadati</taxon>
        <taxon>Thermodesulfobacteriota</taxon>
        <taxon>Desulfuromonadia</taxon>
        <taxon>Desulfuromonadales</taxon>
        <taxon>Desulfuromonadaceae</taxon>
        <taxon>Desulfuromonas</taxon>
    </lineage>
</organism>
<proteinExistence type="inferred from homology"/>
<feature type="coiled-coil region" evidence="3">
    <location>
        <begin position="52"/>
        <end position="90"/>
    </location>
</feature>
<dbReference type="SMART" id="SM00935">
    <property type="entry name" value="OmpH"/>
    <property type="match status" value="1"/>
</dbReference>
<reference evidence="5 6" key="2">
    <citation type="journal article" date="2021" name="Int. J. Syst. Evol. Microbiol.">
        <title>Isolation and Polyphasic Characterization of Desulfuromonas versatilis sp. Nov., an Electrogenic Bacteria Capable of Versatile Metabolism Isolated from a Graphene Oxide-Reducing Enrichment Culture.</title>
        <authorList>
            <person name="Xie L."/>
            <person name="Yoshida N."/>
            <person name="Ishii S."/>
            <person name="Meng L."/>
        </authorList>
    </citation>
    <scope>NUCLEOTIDE SEQUENCE [LARGE SCALE GENOMIC DNA]</scope>
    <source>
        <strain evidence="5 6">NIT-T3</strain>
    </source>
</reference>
<reference evidence="5 6" key="1">
    <citation type="journal article" date="2016" name="C (Basel)">
        <title>Selective Growth of and Electricity Production by Marine Exoelectrogenic Bacteria in Self-Aggregated Hydrogel of Microbially Reduced Graphene Oxide.</title>
        <authorList>
            <person name="Yoshida N."/>
            <person name="Goto Y."/>
            <person name="Miyata Y."/>
        </authorList>
    </citation>
    <scope>NUCLEOTIDE SEQUENCE [LARGE SCALE GENOMIC DNA]</scope>
    <source>
        <strain evidence="5 6">NIT-T3</strain>
    </source>
</reference>
<dbReference type="InterPro" id="IPR005632">
    <property type="entry name" value="Chaperone_Skp"/>
</dbReference>
<dbReference type="InterPro" id="IPR024930">
    <property type="entry name" value="Skp_dom_sf"/>
</dbReference>
<name>A0ABM8HSE3_9BACT</name>
<dbReference type="PANTHER" id="PTHR35089">
    <property type="entry name" value="CHAPERONE PROTEIN SKP"/>
    <property type="match status" value="1"/>
</dbReference>
<evidence type="ECO:0000256" key="2">
    <source>
        <dbReference type="ARBA" id="ARBA00022729"/>
    </source>
</evidence>
<accession>A0ABM8HSE3</accession>
<evidence type="ECO:0000256" key="3">
    <source>
        <dbReference type="SAM" id="Coils"/>
    </source>
</evidence>
<dbReference type="SUPFAM" id="SSF111384">
    <property type="entry name" value="OmpH-like"/>
    <property type="match status" value="1"/>
</dbReference>
<dbReference type="EMBL" id="AP024355">
    <property type="protein sequence ID" value="BCR05210.1"/>
    <property type="molecule type" value="Genomic_DNA"/>
</dbReference>
<evidence type="ECO:0000313" key="5">
    <source>
        <dbReference type="EMBL" id="BCR05210.1"/>
    </source>
</evidence>
<feature type="signal peptide" evidence="4">
    <location>
        <begin position="1"/>
        <end position="21"/>
    </location>
</feature>
<keyword evidence="6" id="KW-1185">Reference proteome</keyword>
<feature type="chain" id="PRO_5045350307" evidence="4">
    <location>
        <begin position="22"/>
        <end position="176"/>
    </location>
</feature>
<keyword evidence="3" id="KW-0175">Coiled coil</keyword>
<dbReference type="Gene3D" id="3.30.910.20">
    <property type="entry name" value="Skp domain"/>
    <property type="match status" value="1"/>
</dbReference>
<dbReference type="Pfam" id="PF03938">
    <property type="entry name" value="OmpH"/>
    <property type="match status" value="1"/>
</dbReference>
<protein>
    <submittedName>
        <fullName evidence="5">OmpH outer membrane protein</fullName>
    </submittedName>
</protein>
<dbReference type="PANTHER" id="PTHR35089:SF1">
    <property type="entry name" value="CHAPERONE PROTEIN SKP"/>
    <property type="match status" value="1"/>
</dbReference>
<gene>
    <name evidence="5" type="ORF">DESUT3_22790</name>
</gene>
<keyword evidence="2 4" id="KW-0732">Signal</keyword>
<dbReference type="Proteomes" id="UP001319827">
    <property type="component" value="Chromosome"/>
</dbReference>
<dbReference type="RefSeq" id="WP_221248632.1">
    <property type="nucleotide sequence ID" value="NZ_AP024355.1"/>
</dbReference>
<evidence type="ECO:0000256" key="4">
    <source>
        <dbReference type="SAM" id="SignalP"/>
    </source>
</evidence>
<evidence type="ECO:0000313" key="6">
    <source>
        <dbReference type="Proteomes" id="UP001319827"/>
    </source>
</evidence>